<dbReference type="PRINTS" id="PR00038">
    <property type="entry name" value="HTHLUXR"/>
</dbReference>
<dbReference type="PANTHER" id="PTHR44688:SF16">
    <property type="entry name" value="DNA-BINDING TRANSCRIPTIONAL ACTIVATOR DEVR_DOSR"/>
    <property type="match status" value="1"/>
</dbReference>
<dbReference type="SUPFAM" id="SSF46894">
    <property type="entry name" value="C-terminal effector domain of the bipartite response regulators"/>
    <property type="match status" value="1"/>
</dbReference>
<evidence type="ECO:0000256" key="3">
    <source>
        <dbReference type="ARBA" id="ARBA00023163"/>
    </source>
</evidence>
<dbReference type="Gene3D" id="1.10.10.10">
    <property type="entry name" value="Winged helix-like DNA-binding domain superfamily/Winged helix DNA-binding domain"/>
    <property type="match status" value="1"/>
</dbReference>
<keyword evidence="6" id="KW-1185">Reference proteome</keyword>
<dbReference type="InterPro" id="IPR036388">
    <property type="entry name" value="WH-like_DNA-bd_sf"/>
</dbReference>
<comment type="caution">
    <text evidence="5">The sequence shown here is derived from an EMBL/GenBank/DDBJ whole genome shotgun (WGS) entry which is preliminary data.</text>
</comment>
<keyword evidence="2" id="KW-0238">DNA-binding</keyword>
<evidence type="ECO:0000256" key="1">
    <source>
        <dbReference type="ARBA" id="ARBA00023015"/>
    </source>
</evidence>
<keyword evidence="1" id="KW-0805">Transcription regulation</keyword>
<dbReference type="Pfam" id="PF00196">
    <property type="entry name" value="GerE"/>
    <property type="match status" value="1"/>
</dbReference>
<dbReference type="SMART" id="SM00421">
    <property type="entry name" value="HTH_LUXR"/>
    <property type="match status" value="1"/>
</dbReference>
<accession>A0A967AZC2</accession>
<dbReference type="InterPro" id="IPR000792">
    <property type="entry name" value="Tscrpt_reg_LuxR_C"/>
</dbReference>
<gene>
    <name evidence="5" type="ORF">G9U51_06655</name>
</gene>
<sequence length="337" mass="37176">MTDYPDYDRQAADLVPDAPETGDEFSGIYLAMLEQPVVSIADLQRRGFSTTHILDAFDRFASRGMVQRISDDSVRVLPPDVSLPAFAGRLEEFARVLRSSAPGLNRFYLKGLMNDSPAPRGVSRLAGVVDVGQATQQLLATAQHWVRGSRTDTPYTKLLLELPLEFHERKVTNKNNSPLSTRAVLDPILIEHGRFGEVLHARARAGEDQRLTSGLPFSVLVNDQGLAVVDMHAQDDEAIGFFITAGAATGRALTRLVDWTWRLGTPLRHQTREVSGFDARDQQILSLLAGGATDSTIARQLGVSQRTIERRIRRIMDHLNATTRFQAGVLGAKRGLL</sequence>
<organism evidence="5 6">
    <name type="scientific">Metallococcus carri</name>
    <dbReference type="NCBI Taxonomy" id="1656884"/>
    <lineage>
        <taxon>Bacteria</taxon>
        <taxon>Bacillati</taxon>
        <taxon>Actinomycetota</taxon>
        <taxon>Actinomycetes</taxon>
        <taxon>Micrococcales</taxon>
        <taxon>Dermacoccaceae</taxon>
        <taxon>Metallococcus</taxon>
    </lineage>
</organism>
<feature type="domain" description="HTH luxR-type" evidence="4">
    <location>
        <begin position="270"/>
        <end position="335"/>
    </location>
</feature>
<dbReference type="GO" id="GO:0003677">
    <property type="term" value="F:DNA binding"/>
    <property type="evidence" value="ECO:0007669"/>
    <property type="project" value="UniProtKB-KW"/>
</dbReference>
<reference evidence="5" key="1">
    <citation type="submission" date="2020-03" db="EMBL/GenBank/DDBJ databases">
        <title>Draft sequencing of Calidifontibacter sp. DB0510.</title>
        <authorList>
            <person name="Kim D.-U."/>
        </authorList>
    </citation>
    <scope>NUCLEOTIDE SEQUENCE</scope>
    <source>
        <strain evidence="5">DB0510</strain>
    </source>
</reference>
<dbReference type="AlphaFoldDB" id="A0A967AZC2"/>
<dbReference type="RefSeq" id="WP_166195049.1">
    <property type="nucleotide sequence ID" value="NZ_JAAOIV010000004.1"/>
</dbReference>
<proteinExistence type="predicted"/>
<evidence type="ECO:0000313" key="6">
    <source>
        <dbReference type="Proteomes" id="UP000744769"/>
    </source>
</evidence>
<protein>
    <recommendedName>
        <fullName evidence="4">HTH luxR-type domain-containing protein</fullName>
    </recommendedName>
</protein>
<dbReference type="EMBL" id="JAAOIV010000004">
    <property type="protein sequence ID" value="NHN55463.1"/>
    <property type="molecule type" value="Genomic_DNA"/>
</dbReference>
<dbReference type="PROSITE" id="PS50043">
    <property type="entry name" value="HTH_LUXR_2"/>
    <property type="match status" value="1"/>
</dbReference>
<evidence type="ECO:0000313" key="5">
    <source>
        <dbReference type="EMBL" id="NHN55463.1"/>
    </source>
</evidence>
<dbReference type="Proteomes" id="UP000744769">
    <property type="component" value="Unassembled WGS sequence"/>
</dbReference>
<evidence type="ECO:0000256" key="2">
    <source>
        <dbReference type="ARBA" id="ARBA00023125"/>
    </source>
</evidence>
<keyword evidence="3" id="KW-0804">Transcription</keyword>
<dbReference type="InterPro" id="IPR016032">
    <property type="entry name" value="Sig_transdc_resp-reg_C-effctor"/>
</dbReference>
<dbReference type="PANTHER" id="PTHR44688">
    <property type="entry name" value="DNA-BINDING TRANSCRIPTIONAL ACTIVATOR DEVR_DOSR"/>
    <property type="match status" value="1"/>
</dbReference>
<dbReference type="GO" id="GO:0006355">
    <property type="term" value="P:regulation of DNA-templated transcription"/>
    <property type="evidence" value="ECO:0007669"/>
    <property type="project" value="InterPro"/>
</dbReference>
<name>A0A967AZC2_9MICO</name>
<evidence type="ECO:0000259" key="4">
    <source>
        <dbReference type="PROSITE" id="PS50043"/>
    </source>
</evidence>